<dbReference type="EMBL" id="CATNWA010014290">
    <property type="protein sequence ID" value="CAI9570080.1"/>
    <property type="molecule type" value="Genomic_DNA"/>
</dbReference>
<name>A0ABN9DBY5_9NEOB</name>
<reference evidence="2" key="1">
    <citation type="submission" date="2023-05" db="EMBL/GenBank/DDBJ databases">
        <authorList>
            <person name="Stuckert A."/>
        </authorList>
    </citation>
    <scope>NUCLEOTIDE SEQUENCE</scope>
</reference>
<feature type="non-terminal residue" evidence="2">
    <location>
        <position position="84"/>
    </location>
</feature>
<dbReference type="Proteomes" id="UP001162483">
    <property type="component" value="Unassembled WGS sequence"/>
</dbReference>
<evidence type="ECO:0000256" key="1">
    <source>
        <dbReference type="SAM" id="MobiDB-lite"/>
    </source>
</evidence>
<sequence>MYKKMKFFLNFQISRRFWRPYVPTSQGPEHRSRMPASAGRDGRGRCRGHIVGAKDKVSSAGNPYAALHGKPECSWGGLPLLVLK</sequence>
<proteinExistence type="predicted"/>
<accession>A0ABN9DBY5</accession>
<evidence type="ECO:0000313" key="3">
    <source>
        <dbReference type="Proteomes" id="UP001162483"/>
    </source>
</evidence>
<evidence type="ECO:0000313" key="2">
    <source>
        <dbReference type="EMBL" id="CAI9570080.1"/>
    </source>
</evidence>
<gene>
    <name evidence="2" type="ORF">SPARVUS_LOCUS7047070</name>
</gene>
<protein>
    <submittedName>
        <fullName evidence="2">Uncharacterized protein</fullName>
    </submittedName>
</protein>
<feature type="region of interest" description="Disordered" evidence="1">
    <location>
        <begin position="22"/>
        <end position="44"/>
    </location>
</feature>
<comment type="caution">
    <text evidence="2">The sequence shown here is derived from an EMBL/GenBank/DDBJ whole genome shotgun (WGS) entry which is preliminary data.</text>
</comment>
<organism evidence="2 3">
    <name type="scientific">Staurois parvus</name>
    <dbReference type="NCBI Taxonomy" id="386267"/>
    <lineage>
        <taxon>Eukaryota</taxon>
        <taxon>Metazoa</taxon>
        <taxon>Chordata</taxon>
        <taxon>Craniata</taxon>
        <taxon>Vertebrata</taxon>
        <taxon>Euteleostomi</taxon>
        <taxon>Amphibia</taxon>
        <taxon>Batrachia</taxon>
        <taxon>Anura</taxon>
        <taxon>Neobatrachia</taxon>
        <taxon>Ranoidea</taxon>
        <taxon>Ranidae</taxon>
        <taxon>Staurois</taxon>
    </lineage>
</organism>
<keyword evidence="3" id="KW-1185">Reference proteome</keyword>